<keyword evidence="3" id="KW-1185">Reference proteome</keyword>
<dbReference type="Proteomes" id="UP000006201">
    <property type="component" value="Unassembled WGS sequence"/>
</dbReference>
<accession>A4C394</accession>
<proteinExistence type="predicted"/>
<dbReference type="HOGENOM" id="CLU_3188027_0_0_6"/>
<feature type="transmembrane region" description="Helical" evidence="1">
    <location>
        <begin position="21"/>
        <end position="42"/>
    </location>
</feature>
<evidence type="ECO:0000256" key="1">
    <source>
        <dbReference type="SAM" id="Phobius"/>
    </source>
</evidence>
<reference evidence="2 3" key="1">
    <citation type="submission" date="2006-02" db="EMBL/GenBank/DDBJ databases">
        <authorList>
            <person name="Moran M.A."/>
            <person name="Kjelleberg S."/>
            <person name="Egan S."/>
            <person name="Saunders N."/>
            <person name="Thomas T."/>
            <person name="Ferriera S."/>
            <person name="Johnson J."/>
            <person name="Kravitz S."/>
            <person name="Halpern A."/>
            <person name="Remington K."/>
            <person name="Beeson K."/>
            <person name="Tran B."/>
            <person name="Rogers Y.-H."/>
            <person name="Friedman R."/>
            <person name="Venter J.C."/>
        </authorList>
    </citation>
    <scope>NUCLEOTIDE SEQUENCE [LARGE SCALE GENOMIC DNA]</scope>
    <source>
        <strain evidence="2 3">D2</strain>
    </source>
</reference>
<protein>
    <submittedName>
        <fullName evidence="2">Uncharacterized protein</fullName>
    </submittedName>
</protein>
<keyword evidence="1" id="KW-1133">Transmembrane helix</keyword>
<keyword evidence="1" id="KW-0812">Transmembrane</keyword>
<comment type="caution">
    <text evidence="2">The sequence shown here is derived from an EMBL/GenBank/DDBJ whole genome shotgun (WGS) entry which is preliminary data.</text>
</comment>
<evidence type="ECO:0000313" key="2">
    <source>
        <dbReference type="EMBL" id="EAR30026.1"/>
    </source>
</evidence>
<sequence length="46" mass="5175">MTMPKHDAEELIDNTEKTLKYIGIALGTLLGIAIGYFGVQLFNTWF</sequence>
<name>A4C394_9GAMM</name>
<organism evidence="2 3">
    <name type="scientific">Pseudoalteromonas tunicata D2</name>
    <dbReference type="NCBI Taxonomy" id="87626"/>
    <lineage>
        <taxon>Bacteria</taxon>
        <taxon>Pseudomonadati</taxon>
        <taxon>Pseudomonadota</taxon>
        <taxon>Gammaproteobacteria</taxon>
        <taxon>Alteromonadales</taxon>
        <taxon>Pseudoalteromonadaceae</taxon>
        <taxon>Pseudoalteromonas</taxon>
    </lineage>
</organism>
<evidence type="ECO:0000313" key="3">
    <source>
        <dbReference type="Proteomes" id="UP000006201"/>
    </source>
</evidence>
<keyword evidence="1" id="KW-0472">Membrane</keyword>
<gene>
    <name evidence="2" type="ORF">PTD2_00616</name>
</gene>
<dbReference type="STRING" id="87626.PTD2_00616"/>
<dbReference type="AlphaFoldDB" id="A4C394"/>
<dbReference type="EMBL" id="AAOH01000001">
    <property type="protein sequence ID" value="EAR30026.1"/>
    <property type="molecule type" value="Genomic_DNA"/>
</dbReference>